<keyword evidence="2" id="KW-1185">Reference proteome</keyword>
<accession>A0ACC3N3L2</accession>
<dbReference type="EMBL" id="JAUTXU010000093">
    <property type="protein sequence ID" value="KAK3709376.1"/>
    <property type="molecule type" value="Genomic_DNA"/>
</dbReference>
<protein>
    <submittedName>
        <fullName evidence="1">Uncharacterized protein</fullName>
    </submittedName>
</protein>
<name>A0ACC3N3L2_9PEZI</name>
<evidence type="ECO:0000313" key="2">
    <source>
        <dbReference type="Proteomes" id="UP001281147"/>
    </source>
</evidence>
<organism evidence="1 2">
    <name type="scientific">Vermiconidia calcicola</name>
    <dbReference type="NCBI Taxonomy" id="1690605"/>
    <lineage>
        <taxon>Eukaryota</taxon>
        <taxon>Fungi</taxon>
        <taxon>Dikarya</taxon>
        <taxon>Ascomycota</taxon>
        <taxon>Pezizomycotina</taxon>
        <taxon>Dothideomycetes</taxon>
        <taxon>Dothideomycetidae</taxon>
        <taxon>Mycosphaerellales</taxon>
        <taxon>Extremaceae</taxon>
        <taxon>Vermiconidia</taxon>
    </lineage>
</organism>
<gene>
    <name evidence="1" type="ORF">LTR37_010937</name>
</gene>
<proteinExistence type="predicted"/>
<reference evidence="1" key="1">
    <citation type="submission" date="2023-07" db="EMBL/GenBank/DDBJ databases">
        <title>Black Yeasts Isolated from many extreme environments.</title>
        <authorList>
            <person name="Coleine C."/>
            <person name="Stajich J.E."/>
            <person name="Selbmann L."/>
        </authorList>
    </citation>
    <scope>NUCLEOTIDE SEQUENCE</scope>
    <source>
        <strain evidence="1">CCFEE 5714</strain>
    </source>
</reference>
<comment type="caution">
    <text evidence="1">The sequence shown here is derived from an EMBL/GenBank/DDBJ whole genome shotgun (WGS) entry which is preliminary data.</text>
</comment>
<evidence type="ECO:0000313" key="1">
    <source>
        <dbReference type="EMBL" id="KAK3709376.1"/>
    </source>
</evidence>
<dbReference type="Proteomes" id="UP001281147">
    <property type="component" value="Unassembled WGS sequence"/>
</dbReference>
<sequence length="818" mass="91537">MDEDDYGDDDLDAIPDNTLQQLEHTAFTSTQRAKGNVFKPQQKASIQTYGNTGLSRAGNANRNGWRPPQPRKATPLPAHNAPPASVPEPPSSDYGFDDEDVIDLDEPSTVAQSTSALPTRGRTEPSPPVPARNAQFRAKPPLDPETEAAFAAADAELGAQVPEQWKHAPHLQPRADENADVSALQARLAELETEQAHLRQSEQEARNAALRKEGEIAIVRANQEKATKEYERRIAVMQKLHADEAAKQKAELEAQRKEREKMETDNRFLQHDLAQEAERTKRLTGPGKARAAPTGRVETPRKNKRTGLGDGFDDDEVRMVSPSKSREKSREQTPKVGAKRKRPAQDSPVAPLSFSRPAAEESVEQQQVVVEQVVVQDDGRYAFMQRMMNHRPYEGHERTVEALTKHAFPSNTKKSLNSLLMDDIAFSVHSSETTLPLKLSQIMLKLWRRCLEEKYFNAIYLLLDMVRCALRLELSETVVLLLEEAVPICVRTIDLVAIPVARASLYPSYASSPEYQSIQTDVAAHIDVDEMLDFLKQLCDAASLRALNVELFWRHVEFTSMLGMLNKAQPISQITTALQILATSTLTTTFGPIYQSVDEDGAQRQLKQERDTIERLTSLLFDMPEAPKDEPAYTSREIYELRIEVLGVLKALCLNEHGGLLLSQYRTAIGRLIRFLDGQVCKLYDTRPSLGLTPIPNERSIHSLLIETVNTTVRLIYHLLRTHSESINLQQRLCAVKGGYHKFLISMTRIAFSDRFVLEEGLDEEVVEAAHQILDSVLSPEEGEAIVKAVETPRGTKGTRTEKDTESEGDEAMEEEPG</sequence>